<gene>
    <name evidence="8" type="primary">obg</name>
    <name evidence="12" type="ORF">UW84_C0006G0002</name>
</gene>
<dbReference type="NCBIfam" id="NF008955">
    <property type="entry name" value="PRK12297.1"/>
    <property type="match status" value="1"/>
</dbReference>
<evidence type="ECO:0000256" key="8">
    <source>
        <dbReference type="HAMAP-Rule" id="MF_01454"/>
    </source>
</evidence>
<dbReference type="InterPro" id="IPR006073">
    <property type="entry name" value="GTP-bd"/>
</dbReference>
<keyword evidence="7 8" id="KW-0342">GTP-binding</keyword>
<keyword evidence="3 8" id="KW-0479">Metal-binding</keyword>
<comment type="subunit">
    <text evidence="8">Monomer.</text>
</comment>
<evidence type="ECO:0000313" key="12">
    <source>
        <dbReference type="EMBL" id="KKT86634.1"/>
    </source>
</evidence>
<dbReference type="InterPro" id="IPR014100">
    <property type="entry name" value="GTP-bd_Obg/CgtA"/>
</dbReference>
<keyword evidence="6 8" id="KW-0460">Magnesium</keyword>
<feature type="binding site" evidence="8">
    <location>
        <position position="183"/>
    </location>
    <ligand>
        <name>Mg(2+)</name>
        <dbReference type="ChEBI" id="CHEBI:18420"/>
    </ligand>
</feature>
<feature type="binding site" evidence="8">
    <location>
        <begin position="335"/>
        <end position="337"/>
    </location>
    <ligand>
        <name>GTP</name>
        <dbReference type="ChEBI" id="CHEBI:37565"/>
    </ligand>
</feature>
<dbReference type="GO" id="GO:0005737">
    <property type="term" value="C:cytoplasm"/>
    <property type="evidence" value="ECO:0007669"/>
    <property type="project" value="UniProtKB-SubCell"/>
</dbReference>
<dbReference type="EC" id="3.6.5.-" evidence="8"/>
<feature type="region of interest" description="Disordered" evidence="9">
    <location>
        <begin position="128"/>
        <end position="154"/>
    </location>
</feature>
<dbReference type="InterPro" id="IPR005225">
    <property type="entry name" value="Small_GTP-bd"/>
</dbReference>
<dbReference type="Pfam" id="PF01926">
    <property type="entry name" value="MMR_HSR1"/>
    <property type="match status" value="1"/>
</dbReference>
<evidence type="ECO:0000313" key="13">
    <source>
        <dbReference type="Proteomes" id="UP000034797"/>
    </source>
</evidence>
<dbReference type="InterPro" id="IPR006074">
    <property type="entry name" value="GTP1-OBG_CS"/>
</dbReference>
<dbReference type="GO" id="GO:0042254">
    <property type="term" value="P:ribosome biogenesis"/>
    <property type="evidence" value="ECO:0007669"/>
    <property type="project" value="UniProtKB-UniRule"/>
</dbReference>
<comment type="subcellular location">
    <subcellularLocation>
        <location evidence="8">Cytoplasm</location>
    </subcellularLocation>
</comment>
<dbReference type="PANTHER" id="PTHR11702">
    <property type="entry name" value="DEVELOPMENTALLY REGULATED GTP-BINDING PROTEIN-RELATED"/>
    <property type="match status" value="1"/>
</dbReference>
<dbReference type="PROSITE" id="PS51710">
    <property type="entry name" value="G_OBG"/>
    <property type="match status" value="1"/>
</dbReference>
<keyword evidence="2 8" id="KW-0963">Cytoplasm</keyword>
<dbReference type="PRINTS" id="PR00326">
    <property type="entry name" value="GTP1OBG"/>
</dbReference>
<feature type="binding site" evidence="8">
    <location>
        <begin position="222"/>
        <end position="225"/>
    </location>
    <ligand>
        <name>GTP</name>
        <dbReference type="ChEBI" id="CHEBI:37565"/>
    </ligand>
</feature>
<feature type="binding site" evidence="8">
    <location>
        <position position="203"/>
    </location>
    <ligand>
        <name>Mg(2+)</name>
        <dbReference type="ChEBI" id="CHEBI:18420"/>
    </ligand>
</feature>
<evidence type="ECO:0000259" key="10">
    <source>
        <dbReference type="PROSITE" id="PS51710"/>
    </source>
</evidence>
<dbReference type="PANTHER" id="PTHR11702:SF31">
    <property type="entry name" value="MITOCHONDRIAL RIBOSOME-ASSOCIATED GTPASE 2"/>
    <property type="match status" value="1"/>
</dbReference>
<feature type="binding site" evidence="8">
    <location>
        <begin position="201"/>
        <end position="205"/>
    </location>
    <ligand>
        <name>GTP</name>
        <dbReference type="ChEBI" id="CHEBI:37565"/>
    </ligand>
</feature>
<reference evidence="12 13" key="1">
    <citation type="journal article" date="2015" name="Nature">
        <title>rRNA introns, odd ribosomes, and small enigmatic genomes across a large radiation of phyla.</title>
        <authorList>
            <person name="Brown C.T."/>
            <person name="Hug L.A."/>
            <person name="Thomas B.C."/>
            <person name="Sharon I."/>
            <person name="Castelle C.J."/>
            <person name="Singh A."/>
            <person name="Wilkins M.J."/>
            <person name="Williams K.H."/>
            <person name="Banfield J.F."/>
        </authorList>
    </citation>
    <scope>NUCLEOTIDE SEQUENCE [LARGE SCALE GENOMIC DNA]</scope>
</reference>
<feature type="domain" description="OBG-type G" evidence="10">
    <location>
        <begin position="170"/>
        <end position="353"/>
    </location>
</feature>
<evidence type="ECO:0000256" key="2">
    <source>
        <dbReference type="ARBA" id="ARBA00022490"/>
    </source>
</evidence>
<dbReference type="InterPro" id="IPR045086">
    <property type="entry name" value="OBG_GTPase"/>
</dbReference>
<dbReference type="GO" id="GO:0003924">
    <property type="term" value="F:GTPase activity"/>
    <property type="evidence" value="ECO:0007669"/>
    <property type="project" value="UniProtKB-UniRule"/>
</dbReference>
<dbReference type="GO" id="GO:0005525">
    <property type="term" value="F:GTP binding"/>
    <property type="evidence" value="ECO:0007669"/>
    <property type="project" value="UniProtKB-UniRule"/>
</dbReference>
<dbReference type="InterPro" id="IPR027417">
    <property type="entry name" value="P-loop_NTPase"/>
</dbReference>
<evidence type="ECO:0000256" key="9">
    <source>
        <dbReference type="SAM" id="MobiDB-lite"/>
    </source>
</evidence>
<dbReference type="Gene3D" id="2.70.210.12">
    <property type="entry name" value="GTP1/OBG domain"/>
    <property type="match status" value="1"/>
</dbReference>
<dbReference type="InterPro" id="IPR006169">
    <property type="entry name" value="GTP1_OBG_dom"/>
</dbReference>
<dbReference type="NCBIfam" id="TIGR02729">
    <property type="entry name" value="Obg_CgtA"/>
    <property type="match status" value="1"/>
</dbReference>
<comment type="caution">
    <text evidence="12">The sequence shown here is derived from an EMBL/GenBank/DDBJ whole genome shotgun (WGS) entry which is preliminary data.</text>
</comment>
<dbReference type="PROSITE" id="PS00905">
    <property type="entry name" value="GTP1_OBG"/>
    <property type="match status" value="1"/>
</dbReference>
<feature type="domain" description="Obg" evidence="11">
    <location>
        <begin position="1"/>
        <end position="169"/>
    </location>
</feature>
<comment type="similarity">
    <text evidence="1 8">Belongs to the TRAFAC class OBG-HflX-like GTPase superfamily. OBG GTPase family.</text>
</comment>
<dbReference type="Proteomes" id="UP000034797">
    <property type="component" value="Unassembled WGS sequence"/>
</dbReference>
<dbReference type="InterPro" id="IPR036726">
    <property type="entry name" value="GTP1_OBG_dom_sf"/>
</dbReference>
<dbReference type="PIRSF" id="PIRSF002401">
    <property type="entry name" value="GTP_bd_Obg/CgtA"/>
    <property type="match status" value="1"/>
</dbReference>
<evidence type="ECO:0000256" key="4">
    <source>
        <dbReference type="ARBA" id="ARBA00022741"/>
    </source>
</evidence>
<evidence type="ECO:0000256" key="3">
    <source>
        <dbReference type="ARBA" id="ARBA00022723"/>
    </source>
</evidence>
<accession>A0A0G1NR23</accession>
<dbReference type="CDD" id="cd01898">
    <property type="entry name" value="Obg"/>
    <property type="match status" value="1"/>
</dbReference>
<evidence type="ECO:0000259" key="11">
    <source>
        <dbReference type="PROSITE" id="PS51883"/>
    </source>
</evidence>
<feature type="binding site" evidence="8">
    <location>
        <begin position="176"/>
        <end position="183"/>
    </location>
    <ligand>
        <name>GTP</name>
        <dbReference type="ChEBI" id="CHEBI:37565"/>
    </ligand>
</feature>
<dbReference type="NCBIfam" id="TIGR00231">
    <property type="entry name" value="small_GTP"/>
    <property type="match status" value="1"/>
</dbReference>
<dbReference type="SUPFAM" id="SSF82051">
    <property type="entry name" value="Obg GTP-binding protein N-terminal domain"/>
    <property type="match status" value="1"/>
</dbReference>
<proteinExistence type="inferred from homology"/>
<evidence type="ECO:0000256" key="1">
    <source>
        <dbReference type="ARBA" id="ARBA00007699"/>
    </source>
</evidence>
<dbReference type="AlphaFoldDB" id="A0A0G1NR23"/>
<evidence type="ECO:0000256" key="6">
    <source>
        <dbReference type="ARBA" id="ARBA00022842"/>
    </source>
</evidence>
<keyword evidence="4 8" id="KW-0547">Nucleotide-binding</keyword>
<dbReference type="GO" id="GO:0000287">
    <property type="term" value="F:magnesium ion binding"/>
    <property type="evidence" value="ECO:0007669"/>
    <property type="project" value="InterPro"/>
</dbReference>
<dbReference type="Pfam" id="PF01018">
    <property type="entry name" value="GTP1_OBG"/>
    <property type="match status" value="1"/>
</dbReference>
<dbReference type="EMBL" id="LCJW01000006">
    <property type="protein sequence ID" value="KKT86634.1"/>
    <property type="molecule type" value="Genomic_DNA"/>
</dbReference>
<dbReference type="HAMAP" id="MF_01454">
    <property type="entry name" value="GTPase_Obg"/>
    <property type="match status" value="1"/>
</dbReference>
<dbReference type="InterPro" id="IPR031167">
    <property type="entry name" value="G_OBG"/>
</dbReference>
<dbReference type="NCBIfam" id="NF008956">
    <property type="entry name" value="PRK12299.1"/>
    <property type="match status" value="1"/>
</dbReference>
<feature type="binding site" evidence="8">
    <location>
        <begin position="307"/>
        <end position="310"/>
    </location>
    <ligand>
        <name>GTP</name>
        <dbReference type="ChEBI" id="CHEBI:37565"/>
    </ligand>
</feature>
<comment type="function">
    <text evidence="8">An essential GTPase which binds GTP, GDP and possibly (p)ppGpp with moderate affinity, with high nucleotide exchange rates and a fairly low GTP hydrolysis rate. Plays a role in control of the cell cycle, stress response, ribosome biogenesis and in those bacteria that undergo differentiation, in morphogenesis control.</text>
</comment>
<dbReference type="PROSITE" id="PS51883">
    <property type="entry name" value="OBG"/>
    <property type="match status" value="1"/>
</dbReference>
<organism evidence="12 13">
    <name type="scientific">Candidatus Collierbacteria bacterium GW2011_GWA2_44_99</name>
    <dbReference type="NCBI Taxonomy" id="1618380"/>
    <lineage>
        <taxon>Bacteria</taxon>
        <taxon>Candidatus Collieribacteriota</taxon>
    </lineage>
</organism>
<dbReference type="Gene3D" id="3.40.50.300">
    <property type="entry name" value="P-loop containing nucleotide triphosphate hydrolases"/>
    <property type="match status" value="1"/>
</dbReference>
<name>A0A0G1NR23_9BACT</name>
<evidence type="ECO:0000256" key="7">
    <source>
        <dbReference type="ARBA" id="ARBA00023134"/>
    </source>
</evidence>
<comment type="cofactor">
    <cofactor evidence="8">
        <name>Mg(2+)</name>
        <dbReference type="ChEBI" id="CHEBI:18420"/>
    </cofactor>
</comment>
<dbReference type="FunFam" id="2.70.210.12:FF:000001">
    <property type="entry name" value="GTPase Obg"/>
    <property type="match status" value="1"/>
</dbReference>
<dbReference type="SUPFAM" id="SSF52540">
    <property type="entry name" value="P-loop containing nucleoside triphosphate hydrolases"/>
    <property type="match status" value="1"/>
</dbReference>
<keyword evidence="5 8" id="KW-0378">Hydrolase</keyword>
<sequence length="353" mass="37852">MVDQAKLWIRAGNGGNGAVSFRREKFIPKGGPDGGDGGKGGDIYLETDTNMNTLDDFAHRQKFEAENGGKGMGKKMSGAKGDDLIIKVPLGTVVGLQGQALQVENGQTQGSAPTVVDFDRKGMRVLVAKGGKGGRGNEHFKSASNTTPMTAEPGEMGERYDVEMSLKLLADVGLVGLPNAGKSTLLSVLSNARPKVADYEFTTLEPNLGVLKTQGKNLVIADIPGLIEGASEGKGLGTKFLKHIERTKVIIHLVAVEDLQGQALQIGDSIRPGPAGVTVWENYQKIRKELKNYGGEIDKKEEIVVLSKIDLVSEDNIKEMVEYFKKKKIDILPISSGNGQGLAELKLKLSDIR</sequence>
<protein>
    <recommendedName>
        <fullName evidence="8">GTPase Obg</fullName>
        <ecNumber evidence="8">3.6.5.-</ecNumber>
    </recommendedName>
    <alternativeName>
        <fullName evidence="8">GTP-binding protein Obg</fullName>
    </alternativeName>
</protein>
<dbReference type="PATRIC" id="fig|1618380.3.peg.87"/>
<evidence type="ECO:0000256" key="5">
    <source>
        <dbReference type="ARBA" id="ARBA00022801"/>
    </source>
</evidence>